<dbReference type="Proteomes" id="UP000660262">
    <property type="component" value="Unassembled WGS sequence"/>
</dbReference>
<evidence type="ECO:0000256" key="1">
    <source>
        <dbReference type="SAM" id="Coils"/>
    </source>
</evidence>
<feature type="compositionally biased region" description="Low complexity" evidence="2">
    <location>
        <begin position="11"/>
        <end position="20"/>
    </location>
</feature>
<feature type="region of interest" description="Disordered" evidence="2">
    <location>
        <begin position="1"/>
        <end position="24"/>
    </location>
</feature>
<feature type="coiled-coil region" evidence="1">
    <location>
        <begin position="95"/>
        <end position="129"/>
    </location>
</feature>
<proteinExistence type="predicted"/>
<evidence type="ECO:0000313" key="4">
    <source>
        <dbReference type="Proteomes" id="UP000660262"/>
    </source>
</evidence>
<dbReference type="EMBL" id="BNJQ01000023">
    <property type="protein sequence ID" value="GHP09071.1"/>
    <property type="molecule type" value="Genomic_DNA"/>
</dbReference>
<organism evidence="3 4">
    <name type="scientific">Pycnococcus provasolii</name>
    <dbReference type="NCBI Taxonomy" id="41880"/>
    <lineage>
        <taxon>Eukaryota</taxon>
        <taxon>Viridiplantae</taxon>
        <taxon>Chlorophyta</taxon>
        <taxon>Pseudoscourfieldiophyceae</taxon>
        <taxon>Pseudoscourfieldiales</taxon>
        <taxon>Pycnococcaceae</taxon>
        <taxon>Pycnococcus</taxon>
    </lineage>
</organism>
<keyword evidence="1" id="KW-0175">Coiled coil</keyword>
<protein>
    <recommendedName>
        <fullName evidence="5">BZIP domain-containing protein</fullName>
    </recommendedName>
</protein>
<reference evidence="3" key="1">
    <citation type="submission" date="2020-10" db="EMBL/GenBank/DDBJ databases">
        <title>Unveiling of a novel bifunctional photoreceptor, Dualchrome1, isolated from a cosmopolitan green alga.</title>
        <authorList>
            <person name="Suzuki S."/>
            <person name="Kawachi M."/>
        </authorList>
    </citation>
    <scope>NUCLEOTIDE SEQUENCE</scope>
    <source>
        <strain evidence="3">NIES 2893</strain>
    </source>
</reference>
<dbReference type="AlphaFoldDB" id="A0A830HU88"/>
<dbReference type="CDD" id="cd14688">
    <property type="entry name" value="bZIP_YAP"/>
    <property type="match status" value="1"/>
</dbReference>
<name>A0A830HU88_9CHLO</name>
<dbReference type="Gene3D" id="1.20.5.170">
    <property type="match status" value="1"/>
</dbReference>
<evidence type="ECO:0008006" key="5">
    <source>
        <dbReference type="Google" id="ProtNLM"/>
    </source>
</evidence>
<dbReference type="InterPro" id="IPR046347">
    <property type="entry name" value="bZIP_sf"/>
</dbReference>
<sequence length="364" mass="39998">MSAFALHDTDNNTNNDTNTNESAPDLLDINDLMVQELLAMDEDDHSAGDQGQGHGINQSSTAPALGAIAQLETNTGGVAKKKVRPGNSAIQRRYRERKKEHVRELEETVDSLTLRIKELEAQNEALVRNGTTGGGSGGTSTATDATKIVSEDEHSAGKEEEEKGNLMATVNREFEVRVDRLKELLSNDAGEDELAEALAAVREACHKVSQAFPDSGIMLDARLPHMEACLQHGVLDADSWRSVVFNAQLDDTAVERILNWRRNYLEEIGEVFNQREIALASLHGSRRQSLCELVRGQARELAAVDQLRAGLLEQKRITTRYITSFFGSAVGGPRIAARIITAAYPRHVDPLALANFLYKRNETS</sequence>
<keyword evidence="4" id="KW-1185">Reference proteome</keyword>
<accession>A0A830HU88</accession>
<comment type="caution">
    <text evidence="3">The sequence shown here is derived from an EMBL/GenBank/DDBJ whole genome shotgun (WGS) entry which is preliminary data.</text>
</comment>
<evidence type="ECO:0000313" key="3">
    <source>
        <dbReference type="EMBL" id="GHP09071.1"/>
    </source>
</evidence>
<gene>
    <name evidence="3" type="ORF">PPROV_000780800</name>
</gene>
<dbReference type="SUPFAM" id="SSF57959">
    <property type="entry name" value="Leucine zipper domain"/>
    <property type="match status" value="1"/>
</dbReference>
<dbReference type="GO" id="GO:0003700">
    <property type="term" value="F:DNA-binding transcription factor activity"/>
    <property type="evidence" value="ECO:0007669"/>
    <property type="project" value="InterPro"/>
</dbReference>
<evidence type="ECO:0000256" key="2">
    <source>
        <dbReference type="SAM" id="MobiDB-lite"/>
    </source>
</evidence>